<dbReference type="Gene3D" id="3.90.640.20">
    <property type="entry name" value="Heat-shock cognate protein, ATPase"/>
    <property type="match status" value="1"/>
</dbReference>
<feature type="transmembrane region" description="Helical" evidence="2">
    <location>
        <begin position="55"/>
        <end position="76"/>
    </location>
</feature>
<evidence type="ECO:0000313" key="5">
    <source>
        <dbReference type="Proteomes" id="UP000003178"/>
    </source>
</evidence>
<dbReference type="RefSeq" id="WP_006440298.1">
    <property type="nucleotide sequence ID" value="NZ_DS995356.1"/>
</dbReference>
<dbReference type="Pfam" id="PF11738">
    <property type="entry name" value="DUF3298"/>
    <property type="match status" value="1"/>
</dbReference>
<keyword evidence="2" id="KW-0812">Transmembrane</keyword>
<protein>
    <submittedName>
        <fullName evidence="4">Anti-sigma-V factor RsiV</fullName>
    </submittedName>
</protein>
<gene>
    <name evidence="4" type="primary">rsiV</name>
    <name evidence="4" type="ORF">CLOHIR_01377</name>
</gene>
<reference evidence="4 5" key="2">
    <citation type="submission" date="2008-10" db="EMBL/GenBank/DDBJ databases">
        <title>Draft genome sequence of Clostridium hiranonis (DSM 13275).</title>
        <authorList>
            <person name="Sudarsanam P."/>
            <person name="Ley R."/>
            <person name="Guruge J."/>
            <person name="Turnbaugh P.J."/>
            <person name="Mahowald M."/>
            <person name="Liep D."/>
            <person name="Gordon J."/>
        </authorList>
    </citation>
    <scope>NUCLEOTIDE SEQUENCE [LARGE SCALE GENOMIC DNA]</scope>
    <source>
        <strain evidence="4 5">DSM 13275</strain>
    </source>
</reference>
<feature type="coiled-coil region" evidence="1">
    <location>
        <begin position="129"/>
        <end position="156"/>
    </location>
</feature>
<dbReference type="AlphaFoldDB" id="B6FZS3"/>
<dbReference type="InterPro" id="IPR037126">
    <property type="entry name" value="PdaC/RsiV-like_sf"/>
</dbReference>
<keyword evidence="2" id="KW-1133">Transmembrane helix</keyword>
<evidence type="ECO:0000256" key="2">
    <source>
        <dbReference type="SAM" id="Phobius"/>
    </source>
</evidence>
<comment type="caution">
    <text evidence="4">The sequence shown here is derived from an EMBL/GenBank/DDBJ whole genome shotgun (WGS) entry which is preliminary data.</text>
</comment>
<keyword evidence="5" id="KW-1185">Reference proteome</keyword>
<keyword evidence="1" id="KW-0175">Coiled coil</keyword>
<keyword evidence="2" id="KW-0472">Membrane</keyword>
<name>B6FZS3_PEPHT</name>
<dbReference type="eggNOG" id="ENOG502Z8Z7">
    <property type="taxonomic scope" value="Bacteria"/>
</dbReference>
<dbReference type="OrthoDB" id="4990at2"/>
<proteinExistence type="predicted"/>
<evidence type="ECO:0000313" key="4">
    <source>
        <dbReference type="EMBL" id="EEA85017.1"/>
    </source>
</evidence>
<evidence type="ECO:0000259" key="3">
    <source>
        <dbReference type="Pfam" id="PF11738"/>
    </source>
</evidence>
<feature type="domain" description="DUF3298" evidence="3">
    <location>
        <begin position="209"/>
        <end position="280"/>
    </location>
</feature>
<accession>B6FZS3</accession>
<reference evidence="4 5" key="1">
    <citation type="submission" date="2008-09" db="EMBL/GenBank/DDBJ databases">
        <authorList>
            <person name="Fulton L."/>
            <person name="Clifton S."/>
            <person name="Fulton B."/>
            <person name="Xu J."/>
            <person name="Minx P."/>
            <person name="Pepin K.H."/>
            <person name="Johnson M."/>
            <person name="Thiruvilangam P."/>
            <person name="Bhonagiri V."/>
            <person name="Nash W.E."/>
            <person name="Mardis E.R."/>
            <person name="Wilson R.K."/>
        </authorList>
    </citation>
    <scope>NUCLEOTIDE SEQUENCE [LARGE SCALE GENOMIC DNA]</scope>
    <source>
        <strain evidence="4 5">DSM 13275</strain>
    </source>
</reference>
<organism evidence="4 5">
    <name type="scientific">Peptacetobacter hiranonis (strain DSM 13275 / JCM 10541 / KCTC 15199 / TO-931)</name>
    <name type="common">Clostridium hiranonis</name>
    <dbReference type="NCBI Taxonomy" id="500633"/>
    <lineage>
        <taxon>Bacteria</taxon>
        <taxon>Bacillati</taxon>
        <taxon>Bacillota</taxon>
        <taxon>Clostridia</taxon>
        <taxon>Peptostreptococcales</taxon>
        <taxon>Peptostreptococcaceae</taxon>
        <taxon>Peptacetobacter</taxon>
    </lineage>
</organism>
<dbReference type="HOGENOM" id="CLU_049430_0_0_9"/>
<sequence>MKNDKIDKLKENYNNIEIPKELDDVINDAFNESENKKLENNKKDWRRNMKNMKKWYASAAAVGLIIVSVNASSTFAKSLENIPVIGNIIRVVNFNNYRIDKDGMDVSISLPEVSSDSKDLEYKLNKEFEKEGKEAYKKYEAEVEKLEKEGKTTHKSAEMWTESIAENAKTVSVAIYNTETEASAATSRKIYNIDKKDKTILTLEGMFGNNDYVDVLSKNILSQMKERTKKDSNDVYFVDNTFKIKKDQPFYINDKGELVICFDEYEVAPGSAGLVEFVIPSNIVSKLMK</sequence>
<evidence type="ECO:0000256" key="1">
    <source>
        <dbReference type="SAM" id="Coils"/>
    </source>
</evidence>
<dbReference type="Proteomes" id="UP000003178">
    <property type="component" value="Unassembled WGS sequence"/>
</dbReference>
<dbReference type="STRING" id="500633.CLOHIR_01377"/>
<dbReference type="Gene3D" id="3.30.565.40">
    <property type="entry name" value="Fervidobacterium nodosum Rt17-B1 like"/>
    <property type="match status" value="1"/>
</dbReference>
<dbReference type="InterPro" id="IPR021729">
    <property type="entry name" value="DUF3298"/>
</dbReference>
<dbReference type="EMBL" id="ABWP01000058">
    <property type="protein sequence ID" value="EEA85017.1"/>
    <property type="molecule type" value="Genomic_DNA"/>
</dbReference>